<feature type="compositionally biased region" description="Low complexity" evidence="1">
    <location>
        <begin position="151"/>
        <end position="166"/>
    </location>
</feature>
<protein>
    <submittedName>
        <fullName evidence="3">DUF2235 domain-containing protein</fullName>
    </submittedName>
</protein>
<evidence type="ECO:0000313" key="4">
    <source>
        <dbReference type="Proteomes" id="UP001560045"/>
    </source>
</evidence>
<name>A0ABV3XLQ5_9ACTN</name>
<keyword evidence="4" id="KW-1185">Reference proteome</keyword>
<organism evidence="3 4">
    <name type="scientific">Geodermatophilus maliterrae</name>
    <dbReference type="NCBI Taxonomy" id="3162531"/>
    <lineage>
        <taxon>Bacteria</taxon>
        <taxon>Bacillati</taxon>
        <taxon>Actinomycetota</taxon>
        <taxon>Actinomycetes</taxon>
        <taxon>Geodermatophilales</taxon>
        <taxon>Geodermatophilaceae</taxon>
        <taxon>Geodermatophilus</taxon>
    </lineage>
</organism>
<dbReference type="InterPro" id="IPR029058">
    <property type="entry name" value="AB_hydrolase_fold"/>
</dbReference>
<feature type="region of interest" description="Disordered" evidence="1">
    <location>
        <begin position="136"/>
        <end position="178"/>
    </location>
</feature>
<dbReference type="SUPFAM" id="SSF53474">
    <property type="entry name" value="alpha/beta-Hydrolases"/>
    <property type="match status" value="1"/>
</dbReference>
<dbReference type="PANTHER" id="PTHR33840:SF1">
    <property type="entry name" value="TLE1 PHOSPHOLIPASE DOMAIN-CONTAINING PROTEIN"/>
    <property type="match status" value="1"/>
</dbReference>
<dbReference type="Proteomes" id="UP001560045">
    <property type="component" value="Unassembled WGS sequence"/>
</dbReference>
<proteinExistence type="predicted"/>
<accession>A0ABV3XLQ5</accession>
<evidence type="ECO:0000256" key="1">
    <source>
        <dbReference type="SAM" id="MobiDB-lite"/>
    </source>
</evidence>
<dbReference type="InterPro" id="IPR018712">
    <property type="entry name" value="Tle1-like_cat"/>
</dbReference>
<dbReference type="PANTHER" id="PTHR33840">
    <property type="match status" value="1"/>
</dbReference>
<reference evidence="3 4" key="1">
    <citation type="submission" date="2024-06" db="EMBL/GenBank/DDBJ databases">
        <title>Draft genome sequence of Geodermatophilus badlandi, a novel member of the Geodermatophilaceae isolated from badland sedimentary rocks in the Red desert, Wyoming, USA.</title>
        <authorList>
            <person name="Ben Tekaya S."/>
            <person name="Nouioui I."/>
            <person name="Flores G.M."/>
            <person name="Shaal M.N."/>
            <person name="Bredoire F."/>
            <person name="Basile F."/>
            <person name="Van Diepen L."/>
            <person name="Ward N.L."/>
        </authorList>
    </citation>
    <scope>NUCLEOTIDE SEQUENCE [LARGE SCALE GENOMIC DNA]</scope>
    <source>
        <strain evidence="3 4">WL48A</strain>
    </source>
</reference>
<evidence type="ECO:0000313" key="3">
    <source>
        <dbReference type="EMBL" id="MEX5721068.1"/>
    </source>
</evidence>
<dbReference type="Pfam" id="PF09994">
    <property type="entry name" value="T6SS_Tle1-like_cat"/>
    <property type="match status" value="1"/>
</dbReference>
<feature type="domain" description="T6SS Phospholipase effector Tle1-like catalytic" evidence="2">
    <location>
        <begin position="3"/>
        <end position="138"/>
    </location>
</feature>
<comment type="caution">
    <text evidence="3">The sequence shown here is derived from an EMBL/GenBank/DDBJ whole genome shotgun (WGS) entry which is preliminary data.</text>
</comment>
<dbReference type="RefSeq" id="WP_369209879.1">
    <property type="nucleotide sequence ID" value="NZ_JBFNXQ010000103.1"/>
</dbReference>
<evidence type="ECO:0000259" key="2">
    <source>
        <dbReference type="Pfam" id="PF09994"/>
    </source>
</evidence>
<gene>
    <name evidence="3" type="ORF">ABQ292_22170</name>
</gene>
<dbReference type="EMBL" id="JBFNXQ010000103">
    <property type="protein sequence ID" value="MEX5721068.1"/>
    <property type="molecule type" value="Genomic_DNA"/>
</dbReference>
<sequence>MPKRLVICCDDTWNTPDQAAEGRPCPTNVTKVALEVAEKGEDGLEQCVYYLRGVGTARGERIRGGAFGVGLSRNVKEAYRAIVDNYDLGDKLFFFGFSRGAFTARSTAGFVRNCGVLKRQHASRIDEAYKLYRDRGAHPAAPSPNCSVARTPTSPTSPSSASGTPSVPWASPSEAWDG</sequence>